<keyword evidence="2" id="KW-0418">Kinase</keyword>
<feature type="compositionally biased region" description="Basic and acidic residues" evidence="1">
    <location>
        <begin position="666"/>
        <end position="676"/>
    </location>
</feature>
<evidence type="ECO:0000256" key="1">
    <source>
        <dbReference type="SAM" id="MobiDB-lite"/>
    </source>
</evidence>
<dbReference type="Proteomes" id="UP000790347">
    <property type="component" value="Unassembled WGS sequence"/>
</dbReference>
<keyword evidence="3" id="KW-1185">Reference proteome</keyword>
<reference evidence="2" key="1">
    <citation type="submission" date="2013-05" db="EMBL/GenBank/DDBJ databases">
        <authorList>
            <person name="Yim A.K.Y."/>
            <person name="Chan T.F."/>
            <person name="Ji K.M."/>
            <person name="Liu X.Y."/>
            <person name="Zhou J.W."/>
            <person name="Li R.Q."/>
            <person name="Yang K.Y."/>
            <person name="Li J."/>
            <person name="Li M."/>
            <person name="Law P.T.W."/>
            <person name="Wu Y.L."/>
            <person name="Cai Z.L."/>
            <person name="Qin H."/>
            <person name="Bao Y."/>
            <person name="Leung R.K.K."/>
            <person name="Ng P.K.S."/>
            <person name="Zou J."/>
            <person name="Zhong X.J."/>
            <person name="Ran P.X."/>
            <person name="Zhong N.S."/>
            <person name="Liu Z.G."/>
            <person name="Tsui S.K.W."/>
        </authorList>
    </citation>
    <scope>NUCLEOTIDE SEQUENCE</scope>
    <source>
        <strain evidence="2">Derf</strain>
        <tissue evidence="2">Whole organism</tissue>
    </source>
</reference>
<proteinExistence type="predicted"/>
<evidence type="ECO:0000313" key="3">
    <source>
        <dbReference type="Proteomes" id="UP000790347"/>
    </source>
</evidence>
<accession>A0A922HI03</accession>
<reference evidence="2" key="2">
    <citation type="journal article" date="2022" name="Res Sq">
        <title>Comparative Genomics Reveals Insights into the Divergent Evolution of Astigmatic Mites and Household Pest Adaptations.</title>
        <authorList>
            <person name="Xiong Q."/>
            <person name="Wan A.T.-Y."/>
            <person name="Liu X.-Y."/>
            <person name="Fung C.S.-H."/>
            <person name="Xiao X."/>
            <person name="Malainual N."/>
            <person name="Hou J."/>
            <person name="Wang L."/>
            <person name="Wang M."/>
            <person name="Yang K."/>
            <person name="Cui Y."/>
            <person name="Leung E."/>
            <person name="Nong W."/>
            <person name="Shin S.-K."/>
            <person name="Au S."/>
            <person name="Jeong K.Y."/>
            <person name="Chew F.T."/>
            <person name="Hui J."/>
            <person name="Leung T.F."/>
            <person name="Tungtrongchitr A."/>
            <person name="Zhong N."/>
            <person name="Liu Z."/>
            <person name="Tsui S."/>
        </authorList>
    </citation>
    <scope>NUCLEOTIDE SEQUENCE</scope>
    <source>
        <strain evidence="2">Derf</strain>
        <tissue evidence="2">Whole organism</tissue>
    </source>
</reference>
<dbReference type="EMBL" id="ASGP02000008">
    <property type="protein sequence ID" value="KAH9493699.1"/>
    <property type="molecule type" value="Genomic_DNA"/>
</dbReference>
<name>A0A922HI03_DERFA</name>
<organism evidence="2 3">
    <name type="scientific">Dermatophagoides farinae</name>
    <name type="common">American house dust mite</name>
    <dbReference type="NCBI Taxonomy" id="6954"/>
    <lineage>
        <taxon>Eukaryota</taxon>
        <taxon>Metazoa</taxon>
        <taxon>Ecdysozoa</taxon>
        <taxon>Arthropoda</taxon>
        <taxon>Chelicerata</taxon>
        <taxon>Arachnida</taxon>
        <taxon>Acari</taxon>
        <taxon>Acariformes</taxon>
        <taxon>Sarcoptiformes</taxon>
        <taxon>Astigmata</taxon>
        <taxon>Psoroptidia</taxon>
        <taxon>Analgoidea</taxon>
        <taxon>Pyroglyphidae</taxon>
        <taxon>Dermatophagoidinae</taxon>
        <taxon>Dermatophagoides</taxon>
    </lineage>
</organism>
<gene>
    <name evidence="2" type="primary">STK19</name>
    <name evidence="2" type="ORF">DERF_014435</name>
</gene>
<comment type="caution">
    <text evidence="2">The sequence shown here is derived from an EMBL/GenBank/DDBJ whole genome shotgun (WGS) entry which is preliminary data.</text>
</comment>
<feature type="region of interest" description="Disordered" evidence="1">
    <location>
        <begin position="666"/>
        <end position="687"/>
    </location>
</feature>
<dbReference type="GO" id="GO:0016301">
    <property type="term" value="F:kinase activity"/>
    <property type="evidence" value="ECO:0007669"/>
    <property type="project" value="UniProtKB-KW"/>
</dbReference>
<keyword evidence="2" id="KW-0808">Transferase</keyword>
<evidence type="ECO:0000313" key="2">
    <source>
        <dbReference type="EMBL" id="KAH9493699.1"/>
    </source>
</evidence>
<dbReference type="AlphaFoldDB" id="A0A922HI03"/>
<protein>
    <submittedName>
        <fullName evidence="2">Serine/threonine-protein kinase 19, variant 2</fullName>
    </submittedName>
</protein>
<sequence length="687" mass="81179">MIIYPEISHQNEAETLEDFLHSHGIYKDDNIGYQKFGLHTWYHSLVDVKKHDHIKCGYDKNLFENTVSIAVIMNRIYQFTTSTYGKKLTESRDPTYVDVIIYDQARYRYSNEKNHLHLYDGYKLGVNQIITDYDYMGNFQKRLTDLYWGYPQTRKQRLTTSLIWQRYKGFNFFSRLLLCCNRFWLVGEFPSSNDGNAMDSDNDLHYYDYHSLRSTQSYHMVVISYGDQVLNMIHEQNTDVIKIIDFNMTTHLSTLCYGVHSTQMLRMISETNNCQYLEPFEVMSKSLISLIRSFQYGFIVLTKLILVSREQNTVLIVDRNLLHTIITTTTTTSTGTGIKNKFHNDDNNDDDEQHPSRQILHNLLHGRDENFGKLIKWNIPMSVLKESTQIDCGATKDLLEENTIAISICDNHIFQFHRDFKVTIYPQSRQKYSLHPDRLHLIDGYQVDLERIASEMVKNGGFRERSQFIMNYLPTNGSRLWMSLTRPAHGFEWRARIMVADYQSWMCSQHANHIETGPEFRFEYEMNDQRIRTIPISAGTRFFQIAHRIDQNDFLIYADDMYMDNVFFGKLCLGYKKENSLRLSGKNDCEYGDENDGKKNALVHLLETVQYGFTTFTQLALISPTKEMAILINRRVLTNFEHDYTYHTHKLIDFFVCDKNPNIKRLDEPMKDDDDKRRKKRMVMRRY</sequence>
<feature type="compositionally biased region" description="Basic residues" evidence="1">
    <location>
        <begin position="677"/>
        <end position="687"/>
    </location>
</feature>